<dbReference type="RefSeq" id="WP_146365522.1">
    <property type="nucleotide sequence ID" value="NZ_CP042261.1"/>
</dbReference>
<gene>
    <name evidence="1" type="ORF">FPZ52_11165</name>
</gene>
<keyword evidence="2" id="KW-1185">Reference proteome</keyword>
<evidence type="ECO:0000313" key="2">
    <source>
        <dbReference type="Proteomes" id="UP000318483"/>
    </source>
</evidence>
<sequence>MANAVHPDRIRFRHAHEAGAGAGHDWAGEAFNFTAEEYELITKLHPELRDGSPQDQRRAWIRFGQTSVGQAFRVR</sequence>
<proteinExistence type="predicted"/>
<reference evidence="1 2" key="1">
    <citation type="submission" date="2019-07" db="EMBL/GenBank/DDBJ databases">
        <title>Litoreibacter alkalisoli sp. nov., isolated from saline-alkaline soil.</title>
        <authorList>
            <person name="Wang S."/>
            <person name="Xu L."/>
            <person name="Xing Y.-T."/>
            <person name="Sun J.-Q."/>
        </authorList>
    </citation>
    <scope>NUCLEOTIDE SEQUENCE [LARGE SCALE GENOMIC DNA]</scope>
    <source>
        <strain evidence="1 2">LN3S51</strain>
    </source>
</reference>
<dbReference type="KEGG" id="lit:FPZ52_11165"/>
<protein>
    <submittedName>
        <fullName evidence="1">Uncharacterized protein</fullName>
    </submittedName>
</protein>
<accession>A0A5B8I864</accession>
<dbReference type="EMBL" id="CP042261">
    <property type="protein sequence ID" value="QDY70125.1"/>
    <property type="molecule type" value="Genomic_DNA"/>
</dbReference>
<dbReference type="AlphaFoldDB" id="A0A5B8I864"/>
<evidence type="ECO:0000313" key="1">
    <source>
        <dbReference type="EMBL" id="QDY70125.1"/>
    </source>
</evidence>
<organism evidence="1 2">
    <name type="scientific">Qingshengfaniella alkalisoli</name>
    <dbReference type="NCBI Taxonomy" id="2599296"/>
    <lineage>
        <taxon>Bacteria</taxon>
        <taxon>Pseudomonadati</taxon>
        <taxon>Pseudomonadota</taxon>
        <taxon>Alphaproteobacteria</taxon>
        <taxon>Rhodobacterales</taxon>
        <taxon>Paracoccaceae</taxon>
        <taxon>Qingshengfaniella</taxon>
    </lineage>
</organism>
<name>A0A5B8I864_9RHOB</name>
<dbReference type="Proteomes" id="UP000318483">
    <property type="component" value="Chromosome"/>
</dbReference>